<evidence type="ECO:0000256" key="1">
    <source>
        <dbReference type="ARBA" id="ARBA00009600"/>
    </source>
</evidence>
<sequence length="190" mass="21669">MENKFNSLEGKILVASPKLEDRFFEKSLIYIFMHDQSGALGVILNHTIGSVSNHELLKLLDKDTDKVRTKKLPIVFGGPVNTERMLALSINKEQEKNFADMQSVTLHTDIQNFVKDHVLKNSQSKFLLIRGISAWDSTQLQEEIAENNWFIIQPKVDLIFSQKTKDKWSPIVKKLGVNDSVYIVPYTGHA</sequence>
<dbReference type="SUPFAM" id="SSF143456">
    <property type="entry name" value="VC0467-like"/>
    <property type="match status" value="1"/>
</dbReference>
<dbReference type="HAMAP" id="MF_00758">
    <property type="entry name" value="UPF0301"/>
    <property type="match status" value="1"/>
</dbReference>
<gene>
    <name evidence="3" type="ORF">Bandiella_00530</name>
</gene>
<comment type="similarity">
    <text evidence="1 2">Belongs to the UPF0301 (AlgH) family.</text>
</comment>
<dbReference type="Gene3D" id="3.40.1740.10">
    <property type="entry name" value="VC0467-like"/>
    <property type="match status" value="1"/>
</dbReference>
<dbReference type="InterPro" id="IPR003774">
    <property type="entry name" value="AlgH-like"/>
</dbReference>
<proteinExistence type="inferred from homology"/>
<accession>A0ABZ0UJZ1</accession>
<evidence type="ECO:0000256" key="2">
    <source>
        <dbReference type="HAMAP-Rule" id="MF_00758"/>
    </source>
</evidence>
<dbReference type="Proteomes" id="UP001327219">
    <property type="component" value="Chromosome"/>
</dbReference>
<dbReference type="EMBL" id="CP110820">
    <property type="protein sequence ID" value="WPX96416.1"/>
    <property type="molecule type" value="Genomic_DNA"/>
</dbReference>
<dbReference type="Pfam" id="PF02622">
    <property type="entry name" value="DUF179"/>
    <property type="match status" value="1"/>
</dbReference>
<keyword evidence="4" id="KW-1185">Reference proteome</keyword>
<dbReference type="PANTHER" id="PTHR30327">
    <property type="entry name" value="UNCHARACTERIZED PROTEIN YQGE"/>
    <property type="match status" value="1"/>
</dbReference>
<evidence type="ECO:0000313" key="3">
    <source>
        <dbReference type="EMBL" id="WPX96416.1"/>
    </source>
</evidence>
<organism evidence="3 4">
    <name type="scientific">Candidatus Bandiella euplotis</name>
    <dbReference type="NCBI Taxonomy" id="1664265"/>
    <lineage>
        <taxon>Bacteria</taxon>
        <taxon>Pseudomonadati</taxon>
        <taxon>Pseudomonadota</taxon>
        <taxon>Alphaproteobacteria</taxon>
        <taxon>Rickettsiales</taxon>
        <taxon>Candidatus Midichloriaceae</taxon>
        <taxon>Candidatus Bandiella</taxon>
    </lineage>
</organism>
<dbReference type="RefSeq" id="WP_323733227.1">
    <property type="nucleotide sequence ID" value="NZ_CP110820.1"/>
</dbReference>
<dbReference type="PANTHER" id="PTHR30327:SF1">
    <property type="entry name" value="UPF0301 PROTEIN YQGE"/>
    <property type="match status" value="1"/>
</dbReference>
<reference evidence="3 4" key="1">
    <citation type="submission" date="2022-11" db="EMBL/GenBank/DDBJ databases">
        <title>Host association and intracellularity evolved multiple times independently in the Rickettsiales.</title>
        <authorList>
            <person name="Castelli M."/>
            <person name="Nardi T."/>
            <person name="Gammuto L."/>
            <person name="Bellinzona G."/>
            <person name="Sabaneyeva E."/>
            <person name="Potekhin A."/>
            <person name="Serra V."/>
            <person name="Petroni G."/>
            <person name="Sassera D."/>
        </authorList>
    </citation>
    <scope>NUCLEOTIDE SEQUENCE [LARGE SCALE GENOMIC DNA]</scope>
    <source>
        <strain evidence="3 4">NDG2</strain>
    </source>
</reference>
<evidence type="ECO:0000313" key="4">
    <source>
        <dbReference type="Proteomes" id="UP001327219"/>
    </source>
</evidence>
<name>A0ABZ0UJZ1_9RICK</name>
<protein>
    <recommendedName>
        <fullName evidence="2">UPF0301 protein Bandiella_00530</fullName>
    </recommendedName>
</protein>
<dbReference type="Gene3D" id="3.30.70.1300">
    <property type="entry name" value="VC0467-like domains"/>
    <property type="match status" value="1"/>
</dbReference>